<dbReference type="GeneTree" id="ENSGT00950000182977"/>
<dbReference type="Gene3D" id="2.60.40.10">
    <property type="entry name" value="Immunoglobulins"/>
    <property type="match status" value="2"/>
</dbReference>
<dbReference type="InterPro" id="IPR007110">
    <property type="entry name" value="Ig-like_dom"/>
</dbReference>
<dbReference type="SMART" id="SM00409">
    <property type="entry name" value="IG"/>
    <property type="match status" value="2"/>
</dbReference>
<accession>A0A3Q3E6Q5</accession>
<dbReference type="InterPro" id="IPR003599">
    <property type="entry name" value="Ig_sub"/>
</dbReference>
<evidence type="ECO:0000259" key="6">
    <source>
        <dbReference type="PROSITE" id="PS50835"/>
    </source>
</evidence>
<keyword evidence="3" id="KW-0472">Membrane</keyword>
<name>A0A3Q3E6Q5_9LABR</name>
<feature type="signal peptide" evidence="5">
    <location>
        <begin position="1"/>
        <end position="20"/>
    </location>
</feature>
<dbReference type="Ensembl" id="ENSLBET00000001787.1">
    <property type="protein sequence ID" value="ENSLBEP00000001676.1"/>
    <property type="gene ID" value="ENSLBEG00000001331.1"/>
</dbReference>
<reference evidence="7" key="2">
    <citation type="submission" date="2025-09" db="UniProtKB">
        <authorList>
            <consortium name="Ensembl"/>
        </authorList>
    </citation>
    <scope>IDENTIFICATION</scope>
</reference>
<dbReference type="InParanoid" id="A0A3Q3E6Q5"/>
<dbReference type="PANTHER" id="PTHR11860">
    <property type="entry name" value="POLYMERIC-IMMUNOGLOBULIN RECEPTOR"/>
    <property type="match status" value="1"/>
</dbReference>
<dbReference type="GeneID" id="109998540"/>
<proteinExistence type="predicted"/>
<protein>
    <submittedName>
        <fullName evidence="7">Polymeric immunoglobulin receptor</fullName>
    </submittedName>
</protein>
<keyword evidence="2" id="KW-0812">Transmembrane</keyword>
<feature type="region of interest" description="Disordered" evidence="4">
    <location>
        <begin position="302"/>
        <end position="322"/>
    </location>
</feature>
<dbReference type="CDD" id="cd05716">
    <property type="entry name" value="IgV_pIgR_like"/>
    <property type="match status" value="1"/>
</dbReference>
<dbReference type="Proteomes" id="UP000261660">
    <property type="component" value="Unplaced"/>
</dbReference>
<evidence type="ECO:0000256" key="2">
    <source>
        <dbReference type="ARBA" id="ARBA00022692"/>
    </source>
</evidence>
<keyword evidence="5" id="KW-0732">Signal</keyword>
<reference evidence="7" key="1">
    <citation type="submission" date="2025-08" db="UniProtKB">
        <authorList>
            <consortium name="Ensembl"/>
        </authorList>
    </citation>
    <scope>IDENTIFICATION</scope>
</reference>
<dbReference type="GO" id="GO:0004888">
    <property type="term" value="F:transmembrane signaling receptor activity"/>
    <property type="evidence" value="ECO:0007669"/>
    <property type="project" value="TreeGrafter"/>
</dbReference>
<dbReference type="InterPro" id="IPR036179">
    <property type="entry name" value="Ig-like_dom_sf"/>
</dbReference>
<dbReference type="OrthoDB" id="8865476at2759"/>
<dbReference type="AlphaFoldDB" id="A0A3Q3E6Q5"/>
<feature type="chain" id="PRO_5018523162" evidence="5">
    <location>
        <begin position="21"/>
        <end position="345"/>
    </location>
</feature>
<evidence type="ECO:0000313" key="8">
    <source>
        <dbReference type="Proteomes" id="UP000261660"/>
    </source>
</evidence>
<comment type="subcellular location">
    <subcellularLocation>
        <location evidence="1">Membrane</location>
    </subcellularLocation>
</comment>
<dbReference type="SUPFAM" id="SSF48726">
    <property type="entry name" value="Immunoglobulin"/>
    <property type="match status" value="2"/>
</dbReference>
<feature type="domain" description="Ig-like" evidence="6">
    <location>
        <begin position="131"/>
        <end position="225"/>
    </location>
</feature>
<evidence type="ECO:0000256" key="1">
    <source>
        <dbReference type="ARBA" id="ARBA00004370"/>
    </source>
</evidence>
<dbReference type="PROSITE" id="PS50835">
    <property type="entry name" value="IG_LIKE"/>
    <property type="match status" value="2"/>
</dbReference>
<dbReference type="InterPro" id="IPR050671">
    <property type="entry name" value="CD300_family_receptors"/>
</dbReference>
<sequence>MPKLYIRALSLVICIPAILCAVTTEGQYSVLEGQTVVIPCHYEPQYEHYVKYWCRGTTREFCTSLARTDYLQASDAAKDKASISDDMDQLVFTVTMKNVKTGDTGWYICGVEIGSIWSADVVTFSNIRVIDGMSVVNTQVTGEEGGSVTVECLYSERYRESRKKWCRSGDWSSCRLTDSGASYEDASVAIIDDRTRTYSVTLKKLQLRDAGWYTCSAGKHKISVQVLVTSRPKDTLPVTSTPAPTKCNAYVPAKPISKESTRSHHLESWLMCSAIVLLLGVAIFGRKLWKVHNPKYQFIEQGSAPTQSKDNKSKSNKCPWDVSDQQDTTVVFLNRDDKRDDAFLY</sequence>
<dbReference type="InterPro" id="IPR013783">
    <property type="entry name" value="Ig-like_fold"/>
</dbReference>
<dbReference type="InterPro" id="IPR013106">
    <property type="entry name" value="Ig_V-set"/>
</dbReference>
<evidence type="ECO:0000256" key="3">
    <source>
        <dbReference type="ARBA" id="ARBA00023136"/>
    </source>
</evidence>
<dbReference type="RefSeq" id="XP_020509084.1">
    <property type="nucleotide sequence ID" value="XM_020653428.3"/>
</dbReference>
<dbReference type="PANTHER" id="PTHR11860:SF87">
    <property type="entry name" value="CMRF35-LIKE MOLECULE 8"/>
    <property type="match status" value="1"/>
</dbReference>
<evidence type="ECO:0000256" key="4">
    <source>
        <dbReference type="SAM" id="MobiDB-lite"/>
    </source>
</evidence>
<dbReference type="CTD" id="5284"/>
<dbReference type="STRING" id="56723.ENSLBEP00000001676"/>
<evidence type="ECO:0000313" key="7">
    <source>
        <dbReference type="Ensembl" id="ENSLBEP00000001676.1"/>
    </source>
</evidence>
<evidence type="ECO:0000256" key="5">
    <source>
        <dbReference type="SAM" id="SignalP"/>
    </source>
</evidence>
<organism evidence="7 8">
    <name type="scientific">Labrus bergylta</name>
    <name type="common">ballan wrasse</name>
    <dbReference type="NCBI Taxonomy" id="56723"/>
    <lineage>
        <taxon>Eukaryota</taxon>
        <taxon>Metazoa</taxon>
        <taxon>Chordata</taxon>
        <taxon>Craniata</taxon>
        <taxon>Vertebrata</taxon>
        <taxon>Euteleostomi</taxon>
        <taxon>Actinopterygii</taxon>
        <taxon>Neopterygii</taxon>
        <taxon>Teleostei</taxon>
        <taxon>Neoteleostei</taxon>
        <taxon>Acanthomorphata</taxon>
        <taxon>Eupercaria</taxon>
        <taxon>Labriformes</taxon>
        <taxon>Labridae</taxon>
        <taxon>Labrus</taxon>
    </lineage>
</organism>
<keyword evidence="8" id="KW-1185">Reference proteome</keyword>
<dbReference type="Pfam" id="PF07686">
    <property type="entry name" value="V-set"/>
    <property type="match status" value="2"/>
</dbReference>
<dbReference type="GO" id="GO:0005886">
    <property type="term" value="C:plasma membrane"/>
    <property type="evidence" value="ECO:0007669"/>
    <property type="project" value="TreeGrafter"/>
</dbReference>
<feature type="domain" description="Ig-like" evidence="6">
    <location>
        <begin position="16"/>
        <end position="125"/>
    </location>
</feature>